<evidence type="ECO:0000313" key="3">
    <source>
        <dbReference type="Proteomes" id="UP000636960"/>
    </source>
</evidence>
<dbReference type="AlphaFoldDB" id="A0A919MT87"/>
<dbReference type="EMBL" id="BOMV01000007">
    <property type="protein sequence ID" value="GIE93999.1"/>
    <property type="molecule type" value="Genomic_DNA"/>
</dbReference>
<proteinExistence type="predicted"/>
<gene>
    <name evidence="2" type="ORF">Ari01nite_14640</name>
</gene>
<protein>
    <submittedName>
        <fullName evidence="2">Uncharacterized protein</fullName>
    </submittedName>
</protein>
<comment type="caution">
    <text evidence="2">The sequence shown here is derived from an EMBL/GenBank/DDBJ whole genome shotgun (WGS) entry which is preliminary data.</text>
</comment>
<feature type="compositionally biased region" description="Gly residues" evidence="1">
    <location>
        <begin position="20"/>
        <end position="34"/>
    </location>
</feature>
<name>A0A919MT87_9ACTN</name>
<evidence type="ECO:0000256" key="1">
    <source>
        <dbReference type="SAM" id="MobiDB-lite"/>
    </source>
</evidence>
<sequence>MRTPTGYLASRSVVGDGEAGDGAAGGGGGGGGAATGPVHAPSVSARASATARRVPMIRKYGATLPLRGEIVGPGAFVLVGDAAVRGAVVGGRASFRYGRAHV</sequence>
<organism evidence="2 3">
    <name type="scientific">Paractinoplanes rishiriensis</name>
    <dbReference type="NCBI Taxonomy" id="1050105"/>
    <lineage>
        <taxon>Bacteria</taxon>
        <taxon>Bacillati</taxon>
        <taxon>Actinomycetota</taxon>
        <taxon>Actinomycetes</taxon>
        <taxon>Micromonosporales</taxon>
        <taxon>Micromonosporaceae</taxon>
        <taxon>Paractinoplanes</taxon>
    </lineage>
</organism>
<accession>A0A919MT87</accession>
<dbReference type="Proteomes" id="UP000636960">
    <property type="component" value="Unassembled WGS sequence"/>
</dbReference>
<feature type="region of interest" description="Disordered" evidence="1">
    <location>
        <begin position="1"/>
        <end position="50"/>
    </location>
</feature>
<feature type="compositionally biased region" description="Low complexity" evidence="1">
    <location>
        <begin position="40"/>
        <end position="50"/>
    </location>
</feature>
<reference evidence="2" key="1">
    <citation type="submission" date="2021-01" db="EMBL/GenBank/DDBJ databases">
        <title>Whole genome shotgun sequence of Actinoplanes rishiriensis NBRC 108556.</title>
        <authorList>
            <person name="Komaki H."/>
            <person name="Tamura T."/>
        </authorList>
    </citation>
    <scope>NUCLEOTIDE SEQUENCE</scope>
    <source>
        <strain evidence="2">NBRC 108556</strain>
    </source>
</reference>
<evidence type="ECO:0000313" key="2">
    <source>
        <dbReference type="EMBL" id="GIE93999.1"/>
    </source>
</evidence>
<keyword evidence="3" id="KW-1185">Reference proteome</keyword>